<evidence type="ECO:0000256" key="15">
    <source>
        <dbReference type="RuleBase" id="RU003615"/>
    </source>
</evidence>
<evidence type="ECO:0000259" key="19">
    <source>
        <dbReference type="SMART" id="SM00642"/>
    </source>
</evidence>
<dbReference type="InterPro" id="IPR006048">
    <property type="entry name" value="A-amylase/branching_C"/>
</dbReference>
<dbReference type="SUPFAM" id="SSF51445">
    <property type="entry name" value="(Trans)glycosidases"/>
    <property type="match status" value="1"/>
</dbReference>
<keyword evidence="12" id="KW-0868">Chloride</keyword>
<comment type="similarity">
    <text evidence="4 15">Belongs to the glycosyl hydrolase 13 family.</text>
</comment>
<evidence type="ECO:0000256" key="17">
    <source>
        <dbReference type="SAM" id="SignalP"/>
    </source>
</evidence>
<dbReference type="AlphaFoldDB" id="A0A034V839"/>
<dbReference type="GO" id="GO:0004556">
    <property type="term" value="F:alpha-amylase activity"/>
    <property type="evidence" value="ECO:0007669"/>
    <property type="project" value="UniProtKB-UniRule"/>
</dbReference>
<evidence type="ECO:0000256" key="13">
    <source>
        <dbReference type="ARBA" id="ARBA00023277"/>
    </source>
</evidence>
<dbReference type="PRINTS" id="PR00110">
    <property type="entry name" value="ALPHAAMYLASE"/>
</dbReference>
<evidence type="ECO:0000256" key="5">
    <source>
        <dbReference type="ARBA" id="ARBA00011245"/>
    </source>
</evidence>
<evidence type="ECO:0000256" key="9">
    <source>
        <dbReference type="ARBA" id="ARBA00022801"/>
    </source>
</evidence>
<evidence type="ECO:0000256" key="6">
    <source>
        <dbReference type="ARBA" id="ARBA00012595"/>
    </source>
</evidence>
<comment type="cofactor">
    <cofactor evidence="3">
        <name>chloride</name>
        <dbReference type="ChEBI" id="CHEBI:17996"/>
    </cofactor>
</comment>
<evidence type="ECO:0000313" key="20">
    <source>
        <dbReference type="EMBL" id="JAC39486.1"/>
    </source>
</evidence>
<evidence type="ECO:0000256" key="11">
    <source>
        <dbReference type="ARBA" id="ARBA00023157"/>
    </source>
</evidence>
<comment type="catalytic activity">
    <reaction evidence="1 16">
        <text>Endohydrolysis of (1-&gt;4)-alpha-D-glucosidic linkages in polysaccharides containing three or more (1-&gt;4)-alpha-linked D-glucose units.</text>
        <dbReference type="EC" id="3.2.1.1"/>
    </reaction>
</comment>
<dbReference type="EMBL" id="GAKP01019466">
    <property type="protein sequence ID" value="JAC39486.1"/>
    <property type="molecule type" value="Transcribed_RNA"/>
</dbReference>
<evidence type="ECO:0000256" key="14">
    <source>
        <dbReference type="ARBA" id="ARBA00023295"/>
    </source>
</evidence>
<keyword evidence="9 16" id="KW-0378">Hydrolase</keyword>
<dbReference type="InterPro" id="IPR006046">
    <property type="entry name" value="Alpha_amylase"/>
</dbReference>
<dbReference type="Gene3D" id="2.60.40.1180">
    <property type="entry name" value="Golgi alpha-mannosidase II"/>
    <property type="match status" value="1"/>
</dbReference>
<dbReference type="InterPro" id="IPR013780">
    <property type="entry name" value="Glyco_hydro_b"/>
</dbReference>
<dbReference type="GO" id="GO:0005975">
    <property type="term" value="P:carbohydrate metabolic process"/>
    <property type="evidence" value="ECO:0007669"/>
    <property type="project" value="InterPro"/>
</dbReference>
<evidence type="ECO:0000256" key="12">
    <source>
        <dbReference type="ARBA" id="ARBA00023214"/>
    </source>
</evidence>
<keyword evidence="13 16" id="KW-0119">Carbohydrate metabolism</keyword>
<evidence type="ECO:0000256" key="3">
    <source>
        <dbReference type="ARBA" id="ARBA00001923"/>
    </source>
</evidence>
<evidence type="ECO:0000259" key="18">
    <source>
        <dbReference type="SMART" id="SM00632"/>
    </source>
</evidence>
<evidence type="ECO:0000256" key="2">
    <source>
        <dbReference type="ARBA" id="ARBA00001913"/>
    </source>
</evidence>
<dbReference type="FunFam" id="3.20.20.80:FF:000056">
    <property type="entry name" value="Pancreatic alpha-amylase"/>
    <property type="match status" value="1"/>
</dbReference>
<evidence type="ECO:0000256" key="4">
    <source>
        <dbReference type="ARBA" id="ARBA00008061"/>
    </source>
</evidence>
<evidence type="ECO:0000256" key="10">
    <source>
        <dbReference type="ARBA" id="ARBA00022837"/>
    </source>
</evidence>
<dbReference type="InterPro" id="IPR006047">
    <property type="entry name" value="GH13_cat_dom"/>
</dbReference>
<dbReference type="SUPFAM" id="SSF51011">
    <property type="entry name" value="Glycosyl hydrolase domain"/>
    <property type="match status" value="1"/>
</dbReference>
<feature type="domain" description="Alpha-amylase C-terminal" evidence="18">
    <location>
        <begin position="411"/>
        <end position="499"/>
    </location>
</feature>
<keyword evidence="14 16" id="KW-0326">Glycosidase</keyword>
<evidence type="ECO:0000256" key="1">
    <source>
        <dbReference type="ARBA" id="ARBA00000548"/>
    </source>
</evidence>
<sequence length="500" mass="54925">MILTKISFSVLLFLLASSYQADAQFDPNYASGRTTMVHLFEWKWDDIAAECENFLGPKGYAGVQVSPVNENIVANNRPWWERYQPMSYLLTTRSGNEQQFANMVRRCNNVGVRIYVDVVFNHMAADGSNVRGTAGSTANPGSKSFPAVPYSSTDFHATCAINNYNDANQVRNCELVGLKDLDQSNSWVQERILDFLNKLISLGVAGFRVDAAKHMSPSDLKTIYNRLNNLNTEHGFAGGSRPFIFQEVIDLGGEAISKYEYTDLGVVTEFLHSASIGRVFRGGDQLRWLTNWGTAWGFLPSTSAFVFVDNHDNQRGHGAGGSDILTYKNAKQYKMANAFMLAYPFGISRIMSSFAFDDTDQGPPTTDGNNIASPTFNADNSCSGGWVCEHRWRQIYNMVGFRNIVAGTNLQNWWDNASNQIAFCRGNKGFVAINGDAADLNTSLQTCLPAGTYCDIISGDKAGSSCSGKSVVVGSDGRANISIGQNEEDGMLAIHIESKL</sequence>
<comment type="subunit">
    <text evidence="5">Monomer.</text>
</comment>
<dbReference type="InterPro" id="IPR017853">
    <property type="entry name" value="GH"/>
</dbReference>
<name>A0A034V839_BACDO</name>
<keyword evidence="8 17" id="KW-0732">Signal</keyword>
<reference evidence="20" key="1">
    <citation type="journal article" date="2014" name="BMC Genomics">
        <title>Characterizing the developmental transcriptome of the oriental fruit fly, Bactrocera dorsalis (Diptera: Tephritidae) through comparative genomic analysis with Drosophila melanogaster utilizing modENCODE datasets.</title>
        <authorList>
            <person name="Geib S.M."/>
            <person name="Calla B."/>
            <person name="Hall B."/>
            <person name="Hou S."/>
            <person name="Manoukis N.C."/>
        </authorList>
    </citation>
    <scope>NUCLEOTIDE SEQUENCE</scope>
    <source>
        <strain evidence="20">Punador</strain>
    </source>
</reference>
<keyword evidence="7" id="KW-0479">Metal-binding</keyword>
<dbReference type="Pfam" id="PF00128">
    <property type="entry name" value="Alpha-amylase"/>
    <property type="match status" value="1"/>
</dbReference>
<dbReference type="Pfam" id="PF02806">
    <property type="entry name" value="Alpha-amylase_C"/>
    <property type="match status" value="1"/>
</dbReference>
<dbReference type="PANTHER" id="PTHR43447">
    <property type="entry name" value="ALPHA-AMYLASE"/>
    <property type="match status" value="1"/>
</dbReference>
<gene>
    <name evidence="20" type="primary">AM4N</name>
</gene>
<accession>A0A034V839</accession>
<evidence type="ECO:0000256" key="8">
    <source>
        <dbReference type="ARBA" id="ARBA00022729"/>
    </source>
</evidence>
<dbReference type="Gene3D" id="3.20.20.80">
    <property type="entry name" value="Glycosidases"/>
    <property type="match status" value="1"/>
</dbReference>
<dbReference type="SMART" id="SM00642">
    <property type="entry name" value="Aamy"/>
    <property type="match status" value="1"/>
</dbReference>
<feature type="signal peptide" evidence="17">
    <location>
        <begin position="1"/>
        <end position="23"/>
    </location>
</feature>
<dbReference type="SMART" id="SM00632">
    <property type="entry name" value="Aamy_C"/>
    <property type="match status" value="1"/>
</dbReference>
<dbReference type="EC" id="3.2.1.1" evidence="6 16"/>
<proteinExistence type="inferred from homology"/>
<dbReference type="OrthoDB" id="550577at2759"/>
<dbReference type="InterPro" id="IPR031319">
    <property type="entry name" value="A-amylase_C"/>
</dbReference>
<feature type="chain" id="PRO_5001556415" description="Alpha-amylase" evidence="17">
    <location>
        <begin position="24"/>
        <end position="500"/>
    </location>
</feature>
<keyword evidence="11" id="KW-1015">Disulfide bond</keyword>
<dbReference type="GO" id="GO:0046872">
    <property type="term" value="F:metal ion binding"/>
    <property type="evidence" value="ECO:0007669"/>
    <property type="project" value="UniProtKB-KW"/>
</dbReference>
<organism evidence="20">
    <name type="scientific">Bactrocera dorsalis</name>
    <name type="common">Oriental fruit fly</name>
    <name type="synonym">Dacus dorsalis</name>
    <dbReference type="NCBI Taxonomy" id="27457"/>
    <lineage>
        <taxon>Eukaryota</taxon>
        <taxon>Metazoa</taxon>
        <taxon>Ecdysozoa</taxon>
        <taxon>Arthropoda</taxon>
        <taxon>Hexapoda</taxon>
        <taxon>Insecta</taxon>
        <taxon>Pterygota</taxon>
        <taxon>Neoptera</taxon>
        <taxon>Endopterygota</taxon>
        <taxon>Diptera</taxon>
        <taxon>Brachycera</taxon>
        <taxon>Muscomorpha</taxon>
        <taxon>Tephritoidea</taxon>
        <taxon>Tephritidae</taxon>
        <taxon>Bactrocera</taxon>
        <taxon>Bactrocera</taxon>
    </lineage>
</organism>
<comment type="cofactor">
    <cofactor evidence="2">
        <name>Ca(2+)</name>
        <dbReference type="ChEBI" id="CHEBI:29108"/>
    </cofactor>
</comment>
<feature type="domain" description="Glycosyl hydrolase family 13 catalytic" evidence="19">
    <location>
        <begin position="34"/>
        <end position="402"/>
    </location>
</feature>
<protein>
    <recommendedName>
        <fullName evidence="6 16">Alpha-amylase</fullName>
        <ecNumber evidence="6 16">3.2.1.1</ecNumber>
    </recommendedName>
</protein>
<dbReference type="FunFam" id="2.60.40.1180:FF:000020">
    <property type="entry name" value="Pancreatic alpha-amylase"/>
    <property type="match status" value="1"/>
</dbReference>
<evidence type="ECO:0000256" key="16">
    <source>
        <dbReference type="RuleBase" id="RU361134"/>
    </source>
</evidence>
<dbReference type="CDD" id="cd11317">
    <property type="entry name" value="AmyAc_bac_euk_AmyA"/>
    <property type="match status" value="1"/>
</dbReference>
<keyword evidence="10" id="KW-0106">Calcium</keyword>
<evidence type="ECO:0000256" key="7">
    <source>
        <dbReference type="ARBA" id="ARBA00022723"/>
    </source>
</evidence>